<evidence type="ECO:0000256" key="1">
    <source>
        <dbReference type="SAM" id="Coils"/>
    </source>
</evidence>
<accession>A0A366MTD1</accession>
<organism evidence="3 4">
    <name type="scientific">Aliarcobacter vitoriensis</name>
    <dbReference type="NCBI Taxonomy" id="2011099"/>
    <lineage>
        <taxon>Bacteria</taxon>
        <taxon>Pseudomonadati</taxon>
        <taxon>Campylobacterota</taxon>
        <taxon>Epsilonproteobacteria</taxon>
        <taxon>Campylobacterales</taxon>
        <taxon>Arcobacteraceae</taxon>
        <taxon>Aliarcobacter</taxon>
    </lineage>
</organism>
<dbReference type="InterPro" id="IPR046920">
    <property type="entry name" value="ABC-3C_CTD1"/>
</dbReference>
<feature type="coiled-coil region" evidence="1">
    <location>
        <begin position="263"/>
        <end position="290"/>
    </location>
</feature>
<evidence type="ECO:0000313" key="3">
    <source>
        <dbReference type="EMBL" id="RBQ28759.1"/>
    </source>
</evidence>
<dbReference type="AlphaFoldDB" id="A0A366MTD1"/>
<proteinExistence type="predicted"/>
<feature type="domain" description="ABC-three component systems C-terminal" evidence="2">
    <location>
        <begin position="156"/>
        <end position="389"/>
    </location>
</feature>
<dbReference type="OrthoDB" id="9149748at2"/>
<gene>
    <name evidence="3" type="ORF">CRU91_07900</name>
</gene>
<comment type="caution">
    <text evidence="3">The sequence shown here is derived from an EMBL/GenBank/DDBJ whole genome shotgun (WGS) entry which is preliminary data.</text>
</comment>
<dbReference type="Proteomes" id="UP000252669">
    <property type="component" value="Unassembled WGS sequence"/>
</dbReference>
<keyword evidence="4" id="KW-1185">Reference proteome</keyword>
<reference evidence="3 4" key="1">
    <citation type="submission" date="2017-10" db="EMBL/GenBank/DDBJ databases">
        <title>Genomics of the genus Arcobacter.</title>
        <authorList>
            <person name="Perez-Cataluna A."/>
            <person name="Figueras M.J."/>
        </authorList>
    </citation>
    <scope>NUCLEOTIDE SEQUENCE [LARGE SCALE GENOMIC DNA]</scope>
    <source>
        <strain evidence="3 4">CECT 9230</strain>
    </source>
</reference>
<evidence type="ECO:0000313" key="4">
    <source>
        <dbReference type="Proteomes" id="UP000252669"/>
    </source>
</evidence>
<dbReference type="EMBL" id="PDKB01000012">
    <property type="protein sequence ID" value="RBQ28759.1"/>
    <property type="molecule type" value="Genomic_DNA"/>
</dbReference>
<evidence type="ECO:0000259" key="2">
    <source>
        <dbReference type="Pfam" id="PF20276"/>
    </source>
</evidence>
<dbReference type="RefSeq" id="WP_113894685.1">
    <property type="nucleotide sequence ID" value="NZ_JANJGA010000012.1"/>
</dbReference>
<dbReference type="Pfam" id="PF20276">
    <property type="entry name" value="CTD1"/>
    <property type="match status" value="1"/>
</dbReference>
<name>A0A366MTD1_9BACT</name>
<keyword evidence="1" id="KW-0175">Coiled coil</keyword>
<protein>
    <recommendedName>
        <fullName evidence="2">ABC-three component systems C-terminal domain-containing protein</fullName>
    </recommendedName>
</protein>
<sequence length="455" mass="53763">MSDNRNATSSWSGYSHQGSLGIFVALQKINQLFADDKSLDGWKVIYENAEDFDIQNNGTVDSRHQVKAYKDAKYPNDIKDVLSIQNYELVEGKKKLTVKGFQIRSFDNLCNPLNIEVDDESRYLHVITEILGLNLSEDEFTRTYSGCTYVSNPNNVKLFEYPDNKKFCSLGGTESKIKEFCKNEIKIILEKINHVKKEDNSYFSGMYDGLQFLLDEEIRQKHILGSGNYPELNFKKIYDYITSDNEFIQSDIFRLRSSFYNVYLKYKIELDEEEIEVYEYEKEMDNLIHEIYIMDDDKFIKFLENIHIDKNDFNINMNINEDGLKEVFFHCLFNYKYFDKRKISFKNSEDLIFVLTTINSTRVSLSKDIINNHNITESLFKNNYIINLHKSESLFDTISTLKNFTQYQNDNNWKDLEEAMDRYVTEKDFFLHPKDIKLIKISDLKEQNLEKVLND</sequence>